<proteinExistence type="predicted"/>
<dbReference type="EC" id="2.1.1.199" evidence="1"/>
<dbReference type="Pfam" id="PF06962">
    <property type="entry name" value="rRNA_methylase"/>
    <property type="match status" value="1"/>
</dbReference>
<accession>A0A7Y4L9F8</accession>
<evidence type="ECO:0000313" key="2">
    <source>
        <dbReference type="Proteomes" id="UP000541421"/>
    </source>
</evidence>
<protein>
    <submittedName>
        <fullName evidence="1">16S rRNA (Cytosine(1402)-N(4))-methyltransferase</fullName>
        <ecNumber evidence="1">2.1.1.199</ecNumber>
    </submittedName>
</protein>
<gene>
    <name evidence="1" type="primary">mraW</name>
    <name evidence="1" type="ORF">HKX40_04435</name>
</gene>
<dbReference type="AlphaFoldDB" id="A0A7Y4L9F8"/>
<dbReference type="PANTHER" id="PTHR35276:SF1">
    <property type="entry name" value="TRNA (MNM(5)S(2)U34)-METHYLTRANSFERASE, CHLOROPLASTIC"/>
    <property type="match status" value="1"/>
</dbReference>
<dbReference type="InterPro" id="IPR010719">
    <property type="entry name" value="MnmM_MeTrfase"/>
</dbReference>
<dbReference type="SUPFAM" id="SSF53335">
    <property type="entry name" value="S-adenosyl-L-methionine-dependent methyltransferases"/>
    <property type="match status" value="1"/>
</dbReference>
<dbReference type="EMBL" id="JABGBO010000004">
    <property type="protein sequence ID" value="NOL49383.1"/>
    <property type="molecule type" value="Genomic_DNA"/>
</dbReference>
<keyword evidence="1" id="KW-0808">Transferase</keyword>
<dbReference type="GO" id="GO:0008168">
    <property type="term" value="F:methyltransferase activity"/>
    <property type="evidence" value="ECO:0007669"/>
    <property type="project" value="UniProtKB-KW"/>
</dbReference>
<evidence type="ECO:0000313" key="1">
    <source>
        <dbReference type="EMBL" id="NOL49383.1"/>
    </source>
</evidence>
<reference evidence="1 2" key="1">
    <citation type="submission" date="2020-05" db="EMBL/GenBank/DDBJ databases">
        <authorList>
            <person name="Niu N."/>
        </authorList>
    </citation>
    <scope>NUCLEOTIDE SEQUENCE [LARGE SCALE GENOMIC DNA]</scope>
    <source>
        <strain evidence="1 2">LMG10982</strain>
    </source>
</reference>
<dbReference type="InterPro" id="IPR029063">
    <property type="entry name" value="SAM-dependent_MTases_sf"/>
</dbReference>
<keyword evidence="2" id="KW-1185">Reference proteome</keyword>
<sequence length="185" mass="20971">MPVLRFAHQLVRERVKKGDYVIDATLGNGHDTLMLAQLVGEQGIVMAFDVQEQAFLKSRELLQQYNALGPVVFVHDSHANMQQHWNISAPKVIMFNLGYLPGADKQYTTQVESTLTALKQSLELLDKQGLLVAVIYPGHPEGRQEDIAVSQWASQLNQREFQVLRYDFINQINSPPYLLAIEKLI</sequence>
<dbReference type="GO" id="GO:0032259">
    <property type="term" value="P:methylation"/>
    <property type="evidence" value="ECO:0007669"/>
    <property type="project" value="UniProtKB-KW"/>
</dbReference>
<dbReference type="PANTHER" id="PTHR35276">
    <property type="entry name" value="S-ADENOSYL-L-METHIONINE-DEPENDENT METHYLTRANSFERASES SUPERFAMILY PROTEIN"/>
    <property type="match status" value="1"/>
</dbReference>
<dbReference type="Proteomes" id="UP000541421">
    <property type="component" value="Unassembled WGS sequence"/>
</dbReference>
<comment type="caution">
    <text evidence="1">The sequence shown here is derived from an EMBL/GenBank/DDBJ whole genome shotgun (WGS) entry which is preliminary data.</text>
</comment>
<dbReference type="Gene3D" id="3.40.50.150">
    <property type="entry name" value="Vaccinia Virus protein VP39"/>
    <property type="match status" value="1"/>
</dbReference>
<name>A0A7Y4L9F8_9BURK</name>
<keyword evidence="1" id="KW-0489">Methyltransferase</keyword>
<organism evidence="1 2">
    <name type="scientific">Pelistega europaea</name>
    <dbReference type="NCBI Taxonomy" id="106147"/>
    <lineage>
        <taxon>Bacteria</taxon>
        <taxon>Pseudomonadati</taxon>
        <taxon>Pseudomonadota</taxon>
        <taxon>Betaproteobacteria</taxon>
        <taxon>Burkholderiales</taxon>
        <taxon>Alcaligenaceae</taxon>
        <taxon>Pelistega</taxon>
    </lineage>
</organism>